<evidence type="ECO:0000256" key="2">
    <source>
        <dbReference type="SAM" id="MobiDB-lite"/>
    </source>
</evidence>
<protein>
    <recommendedName>
        <fullName evidence="5">Alcohol dehydrogenase</fullName>
    </recommendedName>
</protein>
<name>A0AAV9ZCF7_9AGAR</name>
<feature type="coiled-coil region" evidence="1">
    <location>
        <begin position="109"/>
        <end position="136"/>
    </location>
</feature>
<comment type="caution">
    <text evidence="3">The sequence shown here is derived from an EMBL/GenBank/DDBJ whole genome shotgun (WGS) entry which is preliminary data.</text>
</comment>
<dbReference type="AlphaFoldDB" id="A0AAV9ZCF7"/>
<dbReference type="Gene3D" id="3.40.50.720">
    <property type="entry name" value="NAD(P)-binding Rossmann-like Domain"/>
    <property type="match status" value="1"/>
</dbReference>
<evidence type="ECO:0008006" key="5">
    <source>
        <dbReference type="Google" id="ProtNLM"/>
    </source>
</evidence>
<evidence type="ECO:0000313" key="4">
    <source>
        <dbReference type="Proteomes" id="UP001362999"/>
    </source>
</evidence>
<gene>
    <name evidence="3" type="ORF">R3P38DRAFT_3294951</name>
</gene>
<dbReference type="EMBL" id="JAWWNJ010000164">
    <property type="protein sequence ID" value="KAK6977899.1"/>
    <property type="molecule type" value="Genomic_DNA"/>
</dbReference>
<keyword evidence="4" id="KW-1185">Reference proteome</keyword>
<organism evidence="3 4">
    <name type="scientific">Favolaschia claudopus</name>
    <dbReference type="NCBI Taxonomy" id="2862362"/>
    <lineage>
        <taxon>Eukaryota</taxon>
        <taxon>Fungi</taxon>
        <taxon>Dikarya</taxon>
        <taxon>Basidiomycota</taxon>
        <taxon>Agaricomycotina</taxon>
        <taxon>Agaricomycetes</taxon>
        <taxon>Agaricomycetidae</taxon>
        <taxon>Agaricales</taxon>
        <taxon>Marasmiineae</taxon>
        <taxon>Mycenaceae</taxon>
        <taxon>Favolaschia</taxon>
    </lineage>
</organism>
<keyword evidence="1" id="KW-0175">Coiled coil</keyword>
<dbReference type="Gene3D" id="3.90.180.10">
    <property type="entry name" value="Medium-chain alcohol dehydrogenases, catalytic domain"/>
    <property type="match status" value="1"/>
</dbReference>
<proteinExistence type="predicted"/>
<reference evidence="3 4" key="1">
    <citation type="journal article" date="2024" name="J Genomics">
        <title>Draft genome sequencing and assembly of Favolaschia claudopus CIRM-BRFM 2984 isolated from oak limbs.</title>
        <authorList>
            <person name="Navarro D."/>
            <person name="Drula E."/>
            <person name="Chaduli D."/>
            <person name="Cazenave R."/>
            <person name="Ahrendt S."/>
            <person name="Wang J."/>
            <person name="Lipzen A."/>
            <person name="Daum C."/>
            <person name="Barry K."/>
            <person name="Grigoriev I.V."/>
            <person name="Favel A."/>
            <person name="Rosso M.N."/>
            <person name="Martin F."/>
        </authorList>
    </citation>
    <scope>NUCLEOTIDE SEQUENCE [LARGE SCALE GENOMIC DNA]</scope>
    <source>
        <strain evidence="3 4">CIRM-BRFM 2984</strain>
    </source>
</reference>
<evidence type="ECO:0000256" key="1">
    <source>
        <dbReference type="SAM" id="Coils"/>
    </source>
</evidence>
<evidence type="ECO:0000313" key="3">
    <source>
        <dbReference type="EMBL" id="KAK6977899.1"/>
    </source>
</evidence>
<feature type="region of interest" description="Disordered" evidence="2">
    <location>
        <begin position="246"/>
        <end position="273"/>
    </location>
</feature>
<dbReference type="Proteomes" id="UP001362999">
    <property type="component" value="Unassembled WGS sequence"/>
</dbReference>
<sequence length="475" mass="51483">MASPSQTLSSDTPTLAQLSFVLETIDNTTAPSESLREASRYVARLKELVRERCQDEGQSSPTMPNETETVTPTLAQLDTVLQVIDNPIAPAESLSEAIKITSLFGASFTARLRRLLKQTKLQADAAEADARLVTQKTQAALRRIQILRRPAAEDDGTSTGPKTRPQCPLPQRMLRVTAARPQSSDRCRGSGQVFCTWTASTRFTSATALNDSIYPASTLTKRSQACQSCQWTHKRECILLVLRSTSGTNNNAGSPPPSPSRGNARVDSNEEAQAVEGAYANSQAVRRQQGDKSTTFVANDRKPTMTDECGGEANGRGRRDASLPQLLVELALRLGATEAFDLIELTDKTNAGFTVDTTIDFVATNQSKAFPFNLAIAALKGNAEHFPNSNRCVLIGASSENLVFNTFTTVGSGIQIITSEYGQRSDLVAVLDLFAKGIIKAVVHSEPLENVNKVIDELRSFEITGRKVVIPHQEA</sequence>
<accession>A0AAV9ZCF7</accession>